<protein>
    <recommendedName>
        <fullName evidence="4">Glycosyltransferase RgtA/B/C/D-like domain-containing protein</fullName>
    </recommendedName>
</protein>
<reference evidence="2 3" key="1">
    <citation type="journal article" date="2017" name="Int. J. Syst. Evol. Microbiol.">
        <title>Rouxiella badensis sp. nov. and Rouxiella silvae sp. nov. isolated from peat bog soil in Germany and emendation of the genus description.</title>
        <authorList>
            <person name="Le Fleche-Mateos A."/>
            <person name="Kugler J.H."/>
            <person name="Hansen S.H."/>
            <person name="Syldatk C."/>
            <person name="Hausmann R."/>
            <person name="Lomprez F."/>
            <person name="Vandenbogaert M."/>
            <person name="Manuguerra J.C."/>
            <person name="Grimont P.A."/>
        </authorList>
    </citation>
    <scope>NUCLEOTIDE SEQUENCE [LARGE SCALE GENOMIC DNA]</scope>
    <source>
        <strain evidence="2 3">DSM 100043</strain>
    </source>
</reference>
<keyword evidence="1" id="KW-0812">Transmembrane</keyword>
<feature type="transmembrane region" description="Helical" evidence="1">
    <location>
        <begin position="137"/>
        <end position="155"/>
    </location>
</feature>
<keyword evidence="1" id="KW-1133">Transmembrane helix</keyword>
<proteinExistence type="predicted"/>
<name>A0A1X0WI12_9GAMM</name>
<gene>
    <name evidence="2" type="ORF">BS640_06095</name>
</gene>
<feature type="transmembrane region" description="Helical" evidence="1">
    <location>
        <begin position="84"/>
        <end position="105"/>
    </location>
</feature>
<organism evidence="2 3">
    <name type="scientific">Rouxiella badensis</name>
    <dbReference type="NCBI Taxonomy" id="1646377"/>
    <lineage>
        <taxon>Bacteria</taxon>
        <taxon>Pseudomonadati</taxon>
        <taxon>Pseudomonadota</taxon>
        <taxon>Gammaproteobacteria</taxon>
        <taxon>Enterobacterales</taxon>
        <taxon>Yersiniaceae</taxon>
        <taxon>Rouxiella</taxon>
    </lineage>
</organism>
<evidence type="ECO:0000313" key="3">
    <source>
        <dbReference type="Proteomes" id="UP000192536"/>
    </source>
</evidence>
<dbReference type="AlphaFoldDB" id="A0A1X0WI12"/>
<dbReference type="STRING" id="1646377.BS640_06095"/>
<evidence type="ECO:0000313" key="2">
    <source>
        <dbReference type="EMBL" id="ORJ26410.1"/>
    </source>
</evidence>
<comment type="caution">
    <text evidence="2">The sequence shown here is derived from an EMBL/GenBank/DDBJ whole genome shotgun (WGS) entry which is preliminary data.</text>
</comment>
<feature type="transmembrane region" description="Helical" evidence="1">
    <location>
        <begin position="344"/>
        <end position="362"/>
    </location>
</feature>
<sequence>MKNKELILTVICLLTGMAASIWVVNLNFLADSDVANSPTVWHEITQHGWSVMRNWRPTIDNWYFSAYPIHFLLFELTGGTSPEILRWLSIAQLFLCAVLAAMICYERSNNSLSFLLVPFFCGLSHYAQVSGYVAHPFSHNLTNLYGLLCVYLYLVNLRHRSLLIDVVLYLLVIAASVSDPWLLAAFYLPLLLVNFYEIFGLKIRPFKGLVAPVLTGIVLFTHSVERIFHLPVAHFSLGSPQQMIDNARWLLYGLGGMLNLFVAERDSLFMISAAIVLVLYLSSINKPSRISNVDFLILMSVFGISSAFILSSTPGAYVSARFFVNIVYLIISVIFLHAVSHRKIMLVPLLILMISGYASNFIQTPLRDSPSTSSDIIAFMQAHNLDYGYGPYWGTDALATGWRSDWHQIIRPVTFDTSTGFINFTGRPQTFDNWYQFGADKAWKRQFVAIYNDGEQCRDITICLAGVKKQFGQPDETLRFRDTTFYIYNKSLIGELSAINLQNRVH</sequence>
<accession>A0A1X0WI12</accession>
<dbReference type="RefSeq" id="WP_084912180.1">
    <property type="nucleotide sequence ID" value="NZ_CAUQAZ010000010.1"/>
</dbReference>
<evidence type="ECO:0000256" key="1">
    <source>
        <dbReference type="SAM" id="Phobius"/>
    </source>
</evidence>
<feature type="transmembrane region" description="Helical" evidence="1">
    <location>
        <begin position="293"/>
        <end position="310"/>
    </location>
</feature>
<feature type="transmembrane region" description="Helical" evidence="1">
    <location>
        <begin position="316"/>
        <end position="337"/>
    </location>
</feature>
<feature type="transmembrane region" description="Helical" evidence="1">
    <location>
        <begin position="249"/>
        <end position="281"/>
    </location>
</feature>
<feature type="transmembrane region" description="Helical" evidence="1">
    <location>
        <begin position="112"/>
        <end position="131"/>
    </location>
</feature>
<evidence type="ECO:0008006" key="4">
    <source>
        <dbReference type="Google" id="ProtNLM"/>
    </source>
</evidence>
<dbReference type="Proteomes" id="UP000192536">
    <property type="component" value="Unassembled WGS sequence"/>
</dbReference>
<keyword evidence="1" id="KW-0472">Membrane</keyword>
<dbReference type="EMBL" id="MRWE01000007">
    <property type="protein sequence ID" value="ORJ26410.1"/>
    <property type="molecule type" value="Genomic_DNA"/>
</dbReference>
<keyword evidence="3" id="KW-1185">Reference proteome</keyword>